<reference evidence="2 3" key="1">
    <citation type="submission" date="2024-03" db="EMBL/GenBank/DDBJ databases">
        <title>The Genome Sequence of Enterococcus sp. DIV1094.</title>
        <authorList>
            <consortium name="The Broad Institute Genomics Platform"/>
            <consortium name="The Broad Institute Microbial Omics Core"/>
            <consortium name="The Broad Institute Genomic Center for Infectious Diseases"/>
            <person name="Earl A."/>
            <person name="Manson A."/>
            <person name="Gilmore M."/>
            <person name="Schwartman J."/>
            <person name="Shea T."/>
            <person name="Abouelleil A."/>
            <person name="Cao P."/>
            <person name="Chapman S."/>
            <person name="Cusick C."/>
            <person name="Young S."/>
            <person name="Neafsey D."/>
            <person name="Nusbaum C."/>
            <person name="Birren B."/>
        </authorList>
    </citation>
    <scope>NUCLEOTIDE SEQUENCE [LARGE SCALE GENOMIC DNA]</scope>
    <source>
        <strain evidence="2 3">DIV1094</strain>
    </source>
</reference>
<organism evidence="2 3">
    <name type="scientific">Candidatus Enterococcus mangumiae</name>
    <dbReference type="NCBI Taxonomy" id="2230878"/>
    <lineage>
        <taxon>Bacteria</taxon>
        <taxon>Bacillati</taxon>
        <taxon>Bacillota</taxon>
        <taxon>Bacilli</taxon>
        <taxon>Lactobacillales</taxon>
        <taxon>Enterococcaceae</taxon>
        <taxon>Enterococcus</taxon>
    </lineage>
</organism>
<name>A0ABZ2SSU5_9ENTE</name>
<evidence type="ECO:0000313" key="2">
    <source>
        <dbReference type="EMBL" id="WYJ78642.1"/>
    </source>
</evidence>
<proteinExistence type="predicted"/>
<keyword evidence="1" id="KW-1133">Transmembrane helix</keyword>
<keyword evidence="1" id="KW-0472">Membrane</keyword>
<keyword evidence="1" id="KW-0812">Transmembrane</keyword>
<keyword evidence="3" id="KW-1185">Reference proteome</keyword>
<evidence type="ECO:0000313" key="3">
    <source>
        <dbReference type="Proteomes" id="UP000664360"/>
    </source>
</evidence>
<evidence type="ECO:0000256" key="1">
    <source>
        <dbReference type="SAM" id="Phobius"/>
    </source>
</evidence>
<feature type="transmembrane region" description="Helical" evidence="1">
    <location>
        <begin position="32"/>
        <end position="48"/>
    </location>
</feature>
<accession>A0ABZ2SSU5</accession>
<sequence>MKDLKIILGAFLLVLLFNWGLSHLLNRQFKWWITLGMYVGFSLVYFANSSKKNK</sequence>
<dbReference type="EMBL" id="CP147250">
    <property type="protein sequence ID" value="WYJ78642.1"/>
    <property type="molecule type" value="Genomic_DNA"/>
</dbReference>
<dbReference type="Proteomes" id="UP000664360">
    <property type="component" value="Chromosome"/>
</dbReference>
<protein>
    <submittedName>
        <fullName evidence="2">Uncharacterized protein</fullName>
    </submittedName>
</protein>
<gene>
    <name evidence="2" type="ORF">DOK79_000148</name>
</gene>